<accession>Q88BZ2</accession>
<evidence type="ECO:0000313" key="3">
    <source>
        <dbReference type="Proteomes" id="UP000000556"/>
    </source>
</evidence>
<reference evidence="2 3" key="1">
    <citation type="journal article" date="2002" name="Environ. Microbiol.">
        <title>Complete genome sequence and comparative analysis of the metabolically versatile Pseudomonas putida KT2440.</title>
        <authorList>
            <person name="Nelson K.E."/>
            <person name="Weinel C."/>
            <person name="Paulsen I.T."/>
            <person name="Dodson R.J."/>
            <person name="Hilbert H."/>
            <person name="Martins dos Santos V.A."/>
            <person name="Fouts D.E."/>
            <person name="Gill S.R."/>
            <person name="Pop M."/>
            <person name="Holmes M."/>
            <person name="Brinkac L."/>
            <person name="Beanan M."/>
            <person name="DeBoy R.T."/>
            <person name="Daugherty S."/>
            <person name="Kolonay J."/>
            <person name="Madupu R."/>
            <person name="Nelson W."/>
            <person name="White O."/>
            <person name="Peterson J."/>
            <person name="Khouri H."/>
            <person name="Hance I."/>
            <person name="Chris Lee P."/>
            <person name="Holtzapple E."/>
            <person name="Scanlan D."/>
            <person name="Tran K."/>
            <person name="Moazzez A."/>
            <person name="Utterback T."/>
            <person name="Rizzo M."/>
            <person name="Lee K."/>
            <person name="Kosack D."/>
            <person name="Moestl D."/>
            <person name="Wedler H."/>
            <person name="Lauber J."/>
            <person name="Stjepandic D."/>
            <person name="Hoheisel J."/>
            <person name="Straetz M."/>
            <person name="Heim S."/>
            <person name="Kiewitz C."/>
            <person name="Eisen J.A."/>
            <person name="Timmis K.N."/>
            <person name="Dusterhoft A."/>
            <person name="Tummler B."/>
            <person name="Fraser C.M."/>
        </authorList>
    </citation>
    <scope>NUCLEOTIDE SEQUENCE [LARGE SCALE GENOMIC DNA]</scope>
    <source>
        <strain evidence="3">ATCC 47054 / DSM 6125 / CFBP 8728 / NCIMB 11950 / KT2440</strain>
    </source>
</reference>
<dbReference type="OrthoDB" id="7032527at2"/>
<dbReference type="EMBL" id="AE015451">
    <property type="protein sequence ID" value="AAN70956.1"/>
    <property type="molecule type" value="Genomic_DNA"/>
</dbReference>
<evidence type="ECO:0000256" key="1">
    <source>
        <dbReference type="SAM" id="MobiDB-lite"/>
    </source>
</evidence>
<gene>
    <name evidence="2" type="ordered locus">PP_5391</name>
</gene>
<feature type="compositionally biased region" description="Basic and acidic residues" evidence="1">
    <location>
        <begin position="67"/>
        <end position="76"/>
    </location>
</feature>
<dbReference type="STRING" id="160488.PP_5391"/>
<dbReference type="Proteomes" id="UP000000556">
    <property type="component" value="Chromosome"/>
</dbReference>
<dbReference type="BioCyc" id="PPUT160488:G1G01-5751-MONOMER"/>
<dbReference type="PaxDb" id="160488-PP_5391"/>
<sequence>MQPEHETKNEHSRRRSHLFVVPGEAWRQDQGIRLYNSVKEMMMSNVRNLLIGLCLAAASVGAMAQNTDEHSAHHPADAPGAGATVKTPSQPMDKGQMAAMDQQMKAMQAMHEKMAAAKTPEARQALMAEHMALMKNGMAMMKSMEGGMPGMGGMHGGMGGDMAARHQMMEKRMDMMESMMQMMMDRMPSAASK</sequence>
<feature type="region of interest" description="Disordered" evidence="1">
    <location>
        <begin position="66"/>
        <end position="93"/>
    </location>
</feature>
<dbReference type="eggNOG" id="ENOG5031ZIP">
    <property type="taxonomic scope" value="Bacteria"/>
</dbReference>
<proteinExistence type="predicted"/>
<name>Q88BZ2_PSEPK</name>
<keyword evidence="3" id="KW-1185">Reference proteome</keyword>
<dbReference type="AlphaFoldDB" id="Q88BZ2"/>
<dbReference type="HOGENOM" id="CLU_121427_0_0_6"/>
<organism evidence="2 3">
    <name type="scientific">Pseudomonas putida (strain ATCC 47054 / DSM 6125 / CFBP 8728 / NCIMB 11950 / KT2440)</name>
    <dbReference type="NCBI Taxonomy" id="160488"/>
    <lineage>
        <taxon>Bacteria</taxon>
        <taxon>Pseudomonadati</taxon>
        <taxon>Pseudomonadota</taxon>
        <taxon>Gammaproteobacteria</taxon>
        <taxon>Pseudomonadales</taxon>
        <taxon>Pseudomonadaceae</taxon>
        <taxon>Pseudomonas</taxon>
    </lineage>
</organism>
<dbReference type="KEGG" id="ppu:PP_5391"/>
<reference evidence="2 3" key="2">
    <citation type="journal article" date="2016" name="Environ. Microbiol.">
        <title>The revisited genome of Pseudomonas putida KT2440 enlightens its value as a robust metabolic chassis.</title>
        <authorList>
            <person name="Belda E."/>
            <person name="van Heck R.G."/>
            <person name="Lopez-Sanchez M.J."/>
            <person name="Cruveiller S."/>
            <person name="Barbe V."/>
            <person name="Fraser C."/>
            <person name="Klenk H.P."/>
            <person name="Petersen J."/>
            <person name="Morgat A."/>
            <person name="Nikel P.I."/>
            <person name="Vallenet D."/>
            <person name="Rouy Z."/>
            <person name="Sekowska A."/>
            <person name="Martins Dos Santos V.A."/>
            <person name="de Lorenzo V."/>
            <person name="Danchin A."/>
            <person name="Medigue C."/>
        </authorList>
    </citation>
    <scope>NUCLEOTIDE SEQUENCE [LARGE SCALE GENOMIC DNA]</scope>
    <source>
        <strain evidence="3">ATCC 47054 / DSM 6125 / CFBP 8728 / NCIMB 11950 / KT2440</strain>
    </source>
</reference>
<protein>
    <submittedName>
        <fullName evidence="2">Uncharacterized protein</fullName>
    </submittedName>
</protein>
<dbReference type="PATRIC" id="fig|160488.4.peg.5753"/>
<evidence type="ECO:0000313" key="2">
    <source>
        <dbReference type="EMBL" id="AAN70956.1"/>
    </source>
</evidence>